<sequence length="111" mass="12429">MLIAISHPTSSIFSAIHWMGIKRADLGKDEPQGLDHVVHEMQLNRGRIREVEAPLGVTLECTAGRIWITLDHDPRDVILDPGQAFVVDRDQRTLVMALEKASVRISRPELA</sequence>
<evidence type="ECO:0000313" key="1">
    <source>
        <dbReference type="EMBL" id="QDL55158.1"/>
    </source>
</evidence>
<name>A0A515ER99_9BURK</name>
<reference evidence="2" key="1">
    <citation type="submission" date="2019-02" db="EMBL/GenBank/DDBJ databases">
        <title>Complete genome sequence of Rhodoferax sp. Gr-4.</title>
        <authorList>
            <person name="Jin L."/>
        </authorList>
    </citation>
    <scope>NUCLEOTIDE SEQUENCE [LARGE SCALE GENOMIC DNA]</scope>
    <source>
        <strain evidence="2">Gr-4</strain>
    </source>
</reference>
<organism evidence="1 2">
    <name type="scientific">Rhodoferax aquaticus</name>
    <dbReference type="NCBI Taxonomy" id="2527691"/>
    <lineage>
        <taxon>Bacteria</taxon>
        <taxon>Pseudomonadati</taxon>
        <taxon>Pseudomonadota</taxon>
        <taxon>Betaproteobacteria</taxon>
        <taxon>Burkholderiales</taxon>
        <taxon>Comamonadaceae</taxon>
        <taxon>Rhodoferax</taxon>
    </lineage>
</organism>
<dbReference type="Pfam" id="PF11142">
    <property type="entry name" value="DUF2917"/>
    <property type="match status" value="1"/>
</dbReference>
<keyword evidence="2" id="KW-1185">Reference proteome</keyword>
<dbReference type="AlphaFoldDB" id="A0A515ER99"/>
<dbReference type="RefSeq" id="WP_142812318.1">
    <property type="nucleotide sequence ID" value="NZ_CP036282.1"/>
</dbReference>
<reference evidence="2" key="2">
    <citation type="journal article" date="2020" name="Int. J. Syst. Evol. Microbiol.">
        <title>Genomic insights into a novel species Rhodoferax aquaticus sp. nov., isolated from freshwater.</title>
        <authorList>
            <person name="Li T."/>
            <person name="Zhuo Y."/>
            <person name="Jin C.Z."/>
            <person name="Wu X."/>
            <person name="Ko S.R."/>
            <person name="Jin F.J."/>
            <person name="Ahn C.Y."/>
            <person name="Oh H.M."/>
            <person name="Lee H.G."/>
            <person name="Jin L."/>
        </authorList>
    </citation>
    <scope>NUCLEOTIDE SEQUENCE [LARGE SCALE GENOMIC DNA]</scope>
    <source>
        <strain evidence="2">Gr-4</strain>
    </source>
</reference>
<evidence type="ECO:0000313" key="2">
    <source>
        <dbReference type="Proteomes" id="UP000317365"/>
    </source>
</evidence>
<dbReference type="EMBL" id="CP036282">
    <property type="protein sequence ID" value="QDL55158.1"/>
    <property type="molecule type" value="Genomic_DNA"/>
</dbReference>
<dbReference type="KEGG" id="rhg:EXZ61_13835"/>
<protein>
    <submittedName>
        <fullName evidence="1">DUF2917 domain-containing protein</fullName>
    </submittedName>
</protein>
<dbReference type="InterPro" id="IPR021317">
    <property type="entry name" value="DUF2917"/>
</dbReference>
<proteinExistence type="predicted"/>
<accession>A0A515ER99</accession>
<gene>
    <name evidence="1" type="ORF">EXZ61_13835</name>
</gene>
<dbReference type="Proteomes" id="UP000317365">
    <property type="component" value="Chromosome"/>
</dbReference>